<name>A0A508AXS0_9GAMM</name>
<proteinExistence type="predicted"/>
<dbReference type="AlphaFoldDB" id="A0A508AXS0"/>
<dbReference type="Proteomes" id="UP000320431">
    <property type="component" value="Unassembled WGS sequence"/>
</dbReference>
<dbReference type="RefSeq" id="WP_141481697.1">
    <property type="nucleotide sequence ID" value="NZ_VICD02000080.1"/>
</dbReference>
<reference evidence="1 2" key="1">
    <citation type="submission" date="2019-10" db="EMBL/GenBank/DDBJ databases">
        <title>Lysobacter alkalisoli sp. nov., isolated from saline-alkaline soil.</title>
        <authorList>
            <person name="Sun J.-Q."/>
        </authorList>
    </citation>
    <scope>NUCLEOTIDE SEQUENCE [LARGE SCALE GENOMIC DNA]</scope>
    <source>
        <strain evidence="1 2">KCTC 42381</strain>
    </source>
</reference>
<evidence type="ECO:0000313" key="2">
    <source>
        <dbReference type="Proteomes" id="UP000320431"/>
    </source>
</evidence>
<protein>
    <recommendedName>
        <fullName evidence="3">Lipoprotein</fullName>
    </recommendedName>
</protein>
<comment type="caution">
    <text evidence="1">The sequence shown here is derived from an EMBL/GenBank/DDBJ whole genome shotgun (WGS) entry which is preliminary data.</text>
</comment>
<accession>A0A508AXS0</accession>
<gene>
    <name evidence="1" type="ORF">FKV24_005785</name>
</gene>
<sequence>MKMLKLMMLCILISACAEPGEGRAYDSAKEQAETIVAAIESFQVRHNAYPRALEDLVPDYLSATFLKDHAPGSSVSFHYDSNGSDEYKFEFSYSGPGRNSCFRDQTYKQKRWECKGHY</sequence>
<evidence type="ECO:0008006" key="3">
    <source>
        <dbReference type="Google" id="ProtNLM"/>
    </source>
</evidence>
<evidence type="ECO:0000313" key="1">
    <source>
        <dbReference type="EMBL" id="KAB8194408.1"/>
    </source>
</evidence>
<dbReference type="PROSITE" id="PS51257">
    <property type="entry name" value="PROKAR_LIPOPROTEIN"/>
    <property type="match status" value="1"/>
</dbReference>
<organism evidence="1 2">
    <name type="scientific">Marilutibacter maris</name>
    <dbReference type="NCBI Taxonomy" id="1605891"/>
    <lineage>
        <taxon>Bacteria</taxon>
        <taxon>Pseudomonadati</taxon>
        <taxon>Pseudomonadota</taxon>
        <taxon>Gammaproteobacteria</taxon>
        <taxon>Lysobacterales</taxon>
        <taxon>Lysobacteraceae</taxon>
        <taxon>Marilutibacter</taxon>
    </lineage>
</organism>
<dbReference type="EMBL" id="VICD02000080">
    <property type="protein sequence ID" value="KAB8194408.1"/>
    <property type="molecule type" value="Genomic_DNA"/>
</dbReference>